<dbReference type="GO" id="GO:0004523">
    <property type="term" value="F:RNA-DNA hybrid ribonuclease activity"/>
    <property type="evidence" value="ECO:0007669"/>
    <property type="project" value="InterPro"/>
</dbReference>
<keyword evidence="3" id="KW-1185">Reference proteome</keyword>
<comment type="caution">
    <text evidence="2">The sequence shown here is derived from an EMBL/GenBank/DDBJ whole genome shotgun (WGS) entry which is preliminary data.</text>
</comment>
<dbReference type="InterPro" id="IPR044730">
    <property type="entry name" value="RNase_H-like_dom_plant"/>
</dbReference>
<reference evidence="2" key="1">
    <citation type="journal article" date="2023" name="Plant J.">
        <title>Genome sequences and population genomics provide insights into the demographic history, inbreeding, and mutation load of two 'living fossil' tree species of Dipteronia.</title>
        <authorList>
            <person name="Feng Y."/>
            <person name="Comes H.P."/>
            <person name="Chen J."/>
            <person name="Zhu S."/>
            <person name="Lu R."/>
            <person name="Zhang X."/>
            <person name="Li P."/>
            <person name="Qiu J."/>
            <person name="Olsen K.M."/>
            <person name="Qiu Y."/>
        </authorList>
    </citation>
    <scope>NUCLEOTIDE SEQUENCE</scope>
    <source>
        <strain evidence="2">NBL</strain>
    </source>
</reference>
<organism evidence="2 3">
    <name type="scientific">Dipteronia sinensis</name>
    <dbReference type="NCBI Taxonomy" id="43782"/>
    <lineage>
        <taxon>Eukaryota</taxon>
        <taxon>Viridiplantae</taxon>
        <taxon>Streptophyta</taxon>
        <taxon>Embryophyta</taxon>
        <taxon>Tracheophyta</taxon>
        <taxon>Spermatophyta</taxon>
        <taxon>Magnoliopsida</taxon>
        <taxon>eudicotyledons</taxon>
        <taxon>Gunneridae</taxon>
        <taxon>Pentapetalae</taxon>
        <taxon>rosids</taxon>
        <taxon>malvids</taxon>
        <taxon>Sapindales</taxon>
        <taxon>Sapindaceae</taxon>
        <taxon>Hippocastanoideae</taxon>
        <taxon>Acereae</taxon>
        <taxon>Dipteronia</taxon>
    </lineage>
</organism>
<name>A0AAE0AD84_9ROSI</name>
<evidence type="ECO:0000313" key="2">
    <source>
        <dbReference type="EMBL" id="KAK3211471.1"/>
    </source>
</evidence>
<dbReference type="SUPFAM" id="SSF53098">
    <property type="entry name" value="Ribonuclease H-like"/>
    <property type="match status" value="1"/>
</dbReference>
<accession>A0AAE0AD84</accession>
<proteinExistence type="predicted"/>
<dbReference type="AlphaFoldDB" id="A0AAE0AD84"/>
<dbReference type="GO" id="GO:0003676">
    <property type="term" value="F:nucleic acid binding"/>
    <property type="evidence" value="ECO:0007669"/>
    <property type="project" value="InterPro"/>
</dbReference>
<gene>
    <name evidence="2" type="ORF">Dsin_016177</name>
</gene>
<dbReference type="InterPro" id="IPR002156">
    <property type="entry name" value="RNaseH_domain"/>
</dbReference>
<evidence type="ECO:0000259" key="1">
    <source>
        <dbReference type="Pfam" id="PF13456"/>
    </source>
</evidence>
<dbReference type="CDD" id="cd06222">
    <property type="entry name" value="RNase_H_like"/>
    <property type="match status" value="1"/>
</dbReference>
<feature type="domain" description="RNase H type-1" evidence="1">
    <location>
        <begin position="4"/>
        <end position="54"/>
    </location>
</feature>
<dbReference type="Pfam" id="PF13456">
    <property type="entry name" value="RVT_3"/>
    <property type="match status" value="1"/>
</dbReference>
<dbReference type="InterPro" id="IPR012337">
    <property type="entry name" value="RNaseH-like_sf"/>
</dbReference>
<evidence type="ECO:0000313" key="3">
    <source>
        <dbReference type="Proteomes" id="UP001281410"/>
    </source>
</evidence>
<dbReference type="EMBL" id="JANJYJ010000005">
    <property type="protein sequence ID" value="KAK3211471.1"/>
    <property type="molecule type" value="Genomic_DNA"/>
</dbReference>
<dbReference type="InterPro" id="IPR036397">
    <property type="entry name" value="RNaseH_sf"/>
</dbReference>
<dbReference type="Proteomes" id="UP001281410">
    <property type="component" value="Unassembled WGS sequence"/>
</dbReference>
<sequence length="66" mass="7124">MAASTQRMVANYSPQVAEAVAIYRGLRLAVESELGPIVVESDAALVVKWLNEGSFLESDVGLIFKL</sequence>
<protein>
    <recommendedName>
        <fullName evidence="1">RNase H type-1 domain-containing protein</fullName>
    </recommendedName>
</protein>
<dbReference type="Gene3D" id="3.30.420.10">
    <property type="entry name" value="Ribonuclease H-like superfamily/Ribonuclease H"/>
    <property type="match status" value="1"/>
</dbReference>